<dbReference type="EMBL" id="LOCQ01000047">
    <property type="protein sequence ID" value="OBV40401.1"/>
    <property type="molecule type" value="Genomic_DNA"/>
</dbReference>
<dbReference type="STRING" id="1747903.ASR47_101624"/>
<dbReference type="PANTHER" id="PTHR30270">
    <property type="entry name" value="THIAMINE-MONOPHOSPHATE KINASE"/>
    <property type="match status" value="1"/>
</dbReference>
<feature type="binding site" evidence="2">
    <location>
        <position position="265"/>
    </location>
    <ligand>
        <name>substrate</name>
    </ligand>
</feature>
<keyword evidence="2 5" id="KW-0808">Transferase</keyword>
<keyword evidence="2" id="KW-0067">ATP-binding</keyword>
<proteinExistence type="inferred from homology"/>
<dbReference type="UniPathway" id="UPA00060">
    <property type="reaction ID" value="UER00142"/>
</dbReference>
<evidence type="ECO:0000256" key="1">
    <source>
        <dbReference type="ARBA" id="ARBA00022977"/>
    </source>
</evidence>
<comment type="miscellaneous">
    <text evidence="2">Reaction mechanism of ThiL seems to utilize a direct, inline transfer of the gamma-phosphate of ATP to TMP rather than a phosphorylated enzyme intermediate.</text>
</comment>
<dbReference type="CDD" id="cd02194">
    <property type="entry name" value="ThiL"/>
    <property type="match status" value="1"/>
</dbReference>
<keyword evidence="2 5" id="KW-0418">Kinase</keyword>
<accession>A0A1A7C377</accession>
<feature type="binding site" evidence="2">
    <location>
        <position position="321"/>
    </location>
    <ligand>
        <name>substrate</name>
    </ligand>
</feature>
<dbReference type="PATRIC" id="fig|1747903.4.peg.4033"/>
<evidence type="ECO:0000256" key="2">
    <source>
        <dbReference type="HAMAP-Rule" id="MF_02128"/>
    </source>
</evidence>
<feature type="domain" description="PurM-like C-terminal" evidence="4">
    <location>
        <begin position="153"/>
        <end position="307"/>
    </location>
</feature>
<feature type="binding site" evidence="2">
    <location>
        <begin position="123"/>
        <end position="124"/>
    </location>
    <ligand>
        <name>ATP</name>
        <dbReference type="ChEBI" id="CHEBI:30616"/>
    </ligand>
</feature>
<dbReference type="Proteomes" id="UP000092713">
    <property type="component" value="Unassembled WGS sequence"/>
</dbReference>
<dbReference type="Pfam" id="PF02769">
    <property type="entry name" value="AIRS_C"/>
    <property type="match status" value="1"/>
</dbReference>
<comment type="pathway">
    <text evidence="2">Cofactor biosynthesis; thiamine diphosphate biosynthesis; thiamine diphosphate from thiamine phosphate: step 1/1.</text>
</comment>
<keyword evidence="2" id="KW-0479">Metal-binding</keyword>
<comment type="catalytic activity">
    <reaction evidence="2">
        <text>thiamine phosphate + ATP = thiamine diphosphate + ADP</text>
        <dbReference type="Rhea" id="RHEA:15913"/>
        <dbReference type="ChEBI" id="CHEBI:30616"/>
        <dbReference type="ChEBI" id="CHEBI:37575"/>
        <dbReference type="ChEBI" id="CHEBI:58937"/>
        <dbReference type="ChEBI" id="CHEBI:456216"/>
        <dbReference type="EC" id="2.7.4.16"/>
    </reaction>
</comment>
<dbReference type="RefSeq" id="WP_065306914.1">
    <property type="nucleotide sequence ID" value="NZ_LOCQ01000047.1"/>
</dbReference>
<feature type="binding site" evidence="2">
    <location>
        <position position="77"/>
    </location>
    <ligand>
        <name>Mg(2+)</name>
        <dbReference type="ChEBI" id="CHEBI:18420"/>
        <label>3</label>
    </ligand>
</feature>
<feature type="binding site" evidence="2">
    <location>
        <position position="32"/>
    </location>
    <ligand>
        <name>Mg(2+)</name>
        <dbReference type="ChEBI" id="CHEBI:18420"/>
        <label>4</label>
    </ligand>
</feature>
<feature type="binding site" evidence="2">
    <location>
        <position position="32"/>
    </location>
    <ligand>
        <name>Mg(2+)</name>
        <dbReference type="ChEBI" id="CHEBI:18420"/>
        <label>3</label>
    </ligand>
</feature>
<gene>
    <name evidence="2" type="primary">thiL</name>
    <name evidence="5" type="ORF">ASR47_101624</name>
</gene>
<feature type="binding site" evidence="2">
    <location>
        <position position="124"/>
    </location>
    <ligand>
        <name>Mg(2+)</name>
        <dbReference type="ChEBI" id="CHEBI:18420"/>
        <label>1</label>
    </ligand>
</feature>
<reference evidence="5 6" key="1">
    <citation type="submission" date="2016-04" db="EMBL/GenBank/DDBJ databases">
        <title>Draft genome sequence of Janthinobacterium psychrotolerans sp. nov., isolated from freshwater sediments in Denmark.</title>
        <authorList>
            <person name="Gong X."/>
            <person name="Skrivergaard S."/>
            <person name="Korsgaard B.S."/>
            <person name="Schreiber L."/>
            <person name="Marshall I.P."/>
            <person name="Finster K."/>
            <person name="Schramm A."/>
        </authorList>
    </citation>
    <scope>NUCLEOTIDE SEQUENCE [LARGE SCALE GENOMIC DNA]</scope>
    <source>
        <strain evidence="5 6">S3-2</strain>
    </source>
</reference>
<dbReference type="GO" id="GO:0009228">
    <property type="term" value="P:thiamine biosynthetic process"/>
    <property type="evidence" value="ECO:0007669"/>
    <property type="project" value="UniProtKB-KW"/>
</dbReference>
<sequence length="326" mass="33928">MAQPDNLSEFDLIKQYFVRQRAGRATLGIGDDCALLTPSAGKQFAISSDMLVEDRHFFAGADPRKLGHKSLAVNLSDLAAMGARPVAFTLALALPQADRAWLAGFAAGLFALADAHDCELIGGDTTKGPLNICITVFGELAPGQALRRSHAVPGDDIWISGTVGDARLALAGYRMEQSLSAEELASAAVRMHTPTPRVALGHALAENKLAHAAIDISDGLVGDLGHILKASQVGATLDVDALPAGPILALQDTGLRRRFAAAGGDDYELCFTAPAASRAAIAALAITCGTPATRVGCIEAEPGLRLVDANGVALDLRLSSFDHFSD</sequence>
<dbReference type="SUPFAM" id="SSF55326">
    <property type="entry name" value="PurM N-terminal domain-like"/>
    <property type="match status" value="1"/>
</dbReference>
<dbReference type="Gene3D" id="3.30.1330.10">
    <property type="entry name" value="PurM-like, N-terminal domain"/>
    <property type="match status" value="1"/>
</dbReference>
<feature type="binding site" evidence="2">
    <location>
        <position position="47"/>
    </location>
    <ligand>
        <name>Mg(2+)</name>
        <dbReference type="ChEBI" id="CHEBI:18420"/>
        <label>4</label>
    </ligand>
</feature>
<dbReference type="GO" id="GO:0005524">
    <property type="term" value="F:ATP binding"/>
    <property type="evidence" value="ECO:0007669"/>
    <property type="project" value="UniProtKB-UniRule"/>
</dbReference>
<keyword evidence="2" id="KW-0547">Nucleotide-binding</keyword>
<keyword evidence="6" id="KW-1185">Reference proteome</keyword>
<dbReference type="AlphaFoldDB" id="A0A1A7C377"/>
<dbReference type="InterPro" id="IPR016188">
    <property type="entry name" value="PurM-like_N"/>
</dbReference>
<dbReference type="InterPro" id="IPR036676">
    <property type="entry name" value="PurM-like_C_sf"/>
</dbReference>
<feature type="binding site" evidence="2">
    <location>
        <position position="77"/>
    </location>
    <ligand>
        <name>Mg(2+)</name>
        <dbReference type="ChEBI" id="CHEBI:18420"/>
        <label>2</label>
    </ligand>
</feature>
<dbReference type="SUPFAM" id="SSF56042">
    <property type="entry name" value="PurM C-terminal domain-like"/>
    <property type="match status" value="1"/>
</dbReference>
<dbReference type="GO" id="GO:0009229">
    <property type="term" value="P:thiamine diphosphate biosynthetic process"/>
    <property type="evidence" value="ECO:0007669"/>
    <property type="project" value="UniProtKB-UniRule"/>
</dbReference>
<dbReference type="PIRSF" id="PIRSF005303">
    <property type="entry name" value="Thiam_monoph_kin"/>
    <property type="match status" value="1"/>
</dbReference>
<feature type="binding site" evidence="2">
    <location>
        <position position="217"/>
    </location>
    <ligand>
        <name>ATP</name>
        <dbReference type="ChEBI" id="CHEBI:30616"/>
    </ligand>
</feature>
<feature type="binding site" evidence="2">
    <location>
        <position position="48"/>
    </location>
    <ligand>
        <name>Mg(2+)</name>
        <dbReference type="ChEBI" id="CHEBI:18420"/>
        <label>1</label>
    </ligand>
</feature>
<dbReference type="InterPro" id="IPR010918">
    <property type="entry name" value="PurM-like_C_dom"/>
</dbReference>
<feature type="binding site" evidence="2">
    <location>
        <position position="77"/>
    </location>
    <ligand>
        <name>Mg(2+)</name>
        <dbReference type="ChEBI" id="CHEBI:18420"/>
        <label>4</label>
    </ligand>
</feature>
<dbReference type="OrthoDB" id="9802811at2"/>
<comment type="caution">
    <text evidence="2">Lacks conserved residue(s) required for the propagation of feature annotation.</text>
</comment>
<protein>
    <recommendedName>
        <fullName evidence="2">Thiamine-monophosphate kinase</fullName>
        <shortName evidence="2">TMP kinase</shortName>
        <shortName evidence="2">Thiamine-phosphate kinase</shortName>
        <ecNumber evidence="2">2.7.4.16</ecNumber>
    </recommendedName>
</protein>
<evidence type="ECO:0000259" key="4">
    <source>
        <dbReference type="Pfam" id="PF02769"/>
    </source>
</evidence>
<dbReference type="EC" id="2.7.4.16" evidence="2"/>
<comment type="similarity">
    <text evidence="2">Belongs to the thiamine-monophosphate kinase family.</text>
</comment>
<organism evidence="5 6">
    <name type="scientific">Janthinobacterium psychrotolerans</name>
    <dbReference type="NCBI Taxonomy" id="1747903"/>
    <lineage>
        <taxon>Bacteria</taxon>
        <taxon>Pseudomonadati</taxon>
        <taxon>Pseudomonadota</taxon>
        <taxon>Betaproteobacteria</taxon>
        <taxon>Burkholderiales</taxon>
        <taxon>Oxalobacteraceae</taxon>
        <taxon>Janthinobacterium</taxon>
    </lineage>
</organism>
<comment type="caution">
    <text evidence="5">The sequence shown here is derived from an EMBL/GenBank/DDBJ whole genome shotgun (WGS) entry which is preliminary data.</text>
</comment>
<dbReference type="Gene3D" id="3.90.650.10">
    <property type="entry name" value="PurM-like C-terminal domain"/>
    <property type="match status" value="1"/>
</dbReference>
<evidence type="ECO:0000313" key="5">
    <source>
        <dbReference type="EMBL" id="OBV40401.1"/>
    </source>
</evidence>
<dbReference type="GO" id="GO:0000287">
    <property type="term" value="F:magnesium ion binding"/>
    <property type="evidence" value="ECO:0007669"/>
    <property type="project" value="UniProtKB-UniRule"/>
</dbReference>
<dbReference type="Pfam" id="PF00586">
    <property type="entry name" value="AIRS"/>
    <property type="match status" value="1"/>
</dbReference>
<keyword evidence="2" id="KW-0460">Magnesium</keyword>
<dbReference type="PANTHER" id="PTHR30270:SF0">
    <property type="entry name" value="THIAMINE-MONOPHOSPHATE KINASE"/>
    <property type="match status" value="1"/>
</dbReference>
<feature type="binding site" evidence="2">
    <location>
        <position position="56"/>
    </location>
    <ligand>
        <name>substrate</name>
    </ligand>
</feature>
<feature type="binding site" evidence="2">
    <location>
        <position position="49"/>
    </location>
    <ligand>
        <name>Mg(2+)</name>
        <dbReference type="ChEBI" id="CHEBI:18420"/>
        <label>1</label>
    </ligand>
</feature>
<comment type="function">
    <text evidence="2">Catalyzes the ATP-dependent phosphorylation of thiamine-monophosphate (TMP) to form thiamine-pyrophosphate (TPP), the active form of vitamin B1.</text>
</comment>
<feature type="binding site" evidence="2">
    <location>
        <position position="218"/>
    </location>
    <ligand>
        <name>Mg(2+)</name>
        <dbReference type="ChEBI" id="CHEBI:18420"/>
        <label>5</label>
    </ligand>
</feature>
<feature type="binding site" evidence="2">
    <location>
        <position position="148"/>
    </location>
    <ligand>
        <name>ATP</name>
        <dbReference type="ChEBI" id="CHEBI:30616"/>
    </ligand>
</feature>
<feature type="domain" description="PurM-like N-terminal" evidence="3">
    <location>
        <begin position="30"/>
        <end position="139"/>
    </location>
</feature>
<evidence type="ECO:0000313" key="6">
    <source>
        <dbReference type="Proteomes" id="UP000092713"/>
    </source>
</evidence>
<evidence type="ECO:0000259" key="3">
    <source>
        <dbReference type="Pfam" id="PF00586"/>
    </source>
</evidence>
<feature type="binding site" evidence="2">
    <location>
        <position position="215"/>
    </location>
    <ligand>
        <name>Mg(2+)</name>
        <dbReference type="ChEBI" id="CHEBI:18420"/>
        <label>3</label>
    </ligand>
</feature>
<name>A0A1A7C377_9BURK</name>
<dbReference type="HAMAP" id="MF_02128">
    <property type="entry name" value="TMP_kinase"/>
    <property type="match status" value="1"/>
</dbReference>
<dbReference type="InterPro" id="IPR006283">
    <property type="entry name" value="ThiL-like"/>
</dbReference>
<feature type="binding site" evidence="2">
    <location>
        <position position="49"/>
    </location>
    <ligand>
        <name>Mg(2+)</name>
        <dbReference type="ChEBI" id="CHEBI:18420"/>
        <label>2</label>
    </ligand>
</feature>
<dbReference type="GO" id="GO:0009030">
    <property type="term" value="F:thiamine-phosphate kinase activity"/>
    <property type="evidence" value="ECO:0007669"/>
    <property type="project" value="UniProtKB-UniRule"/>
</dbReference>
<keyword evidence="1 2" id="KW-0784">Thiamine biosynthesis</keyword>
<dbReference type="NCBIfam" id="TIGR01379">
    <property type="entry name" value="thiL"/>
    <property type="match status" value="1"/>
</dbReference>
<dbReference type="InterPro" id="IPR036921">
    <property type="entry name" value="PurM-like_N_sf"/>
</dbReference>